<evidence type="ECO:0000313" key="2">
    <source>
        <dbReference type="Proteomes" id="UP000663843"/>
    </source>
</evidence>
<feature type="non-terminal residue" evidence="1">
    <location>
        <position position="1"/>
    </location>
</feature>
<comment type="caution">
    <text evidence="1">The sequence shown here is derived from an EMBL/GenBank/DDBJ whole genome shotgun (WGS) entry which is preliminary data.</text>
</comment>
<name>A0A8H3CT36_9AGAM</name>
<sequence length="215" mass="24402">RGSVLLRTIDHRLPANASRLKRTPIFQVDLLQLVMQFIIIYVTQCHGHHSWLSKIQAFAHLPLICFSFTPYTIGRSVFIPFTYLANPESTVTGCALPSNSYLPSSIWSLVLISCYNSYIQTIYAKRSGRVVRRRELAICAPVMLTCFRTRSLSADDATTTGYHRSIVFYVRSLVYHLDSIDKRYKPCGPSIIGNPPPPQDRHPPLVHFSAEDAKY</sequence>
<dbReference type="AlphaFoldDB" id="A0A8H3CT36"/>
<evidence type="ECO:0000313" key="1">
    <source>
        <dbReference type="EMBL" id="CAE6496103.1"/>
    </source>
</evidence>
<accession>A0A8H3CT36</accession>
<organism evidence="1 2">
    <name type="scientific">Rhizoctonia solani</name>
    <dbReference type="NCBI Taxonomy" id="456999"/>
    <lineage>
        <taxon>Eukaryota</taxon>
        <taxon>Fungi</taxon>
        <taxon>Dikarya</taxon>
        <taxon>Basidiomycota</taxon>
        <taxon>Agaricomycotina</taxon>
        <taxon>Agaricomycetes</taxon>
        <taxon>Cantharellales</taxon>
        <taxon>Ceratobasidiaceae</taxon>
        <taxon>Rhizoctonia</taxon>
    </lineage>
</organism>
<protein>
    <submittedName>
        <fullName evidence="1">Uncharacterized protein</fullName>
    </submittedName>
</protein>
<reference evidence="1" key="1">
    <citation type="submission" date="2021-01" db="EMBL/GenBank/DDBJ databases">
        <authorList>
            <person name="Kaushik A."/>
        </authorList>
    </citation>
    <scope>NUCLEOTIDE SEQUENCE</scope>
    <source>
        <strain evidence="1">AG2-2IIIB</strain>
    </source>
</reference>
<gene>
    <name evidence="1" type="ORF">RDB_LOCUS134537</name>
</gene>
<dbReference type="Proteomes" id="UP000663843">
    <property type="component" value="Unassembled WGS sequence"/>
</dbReference>
<dbReference type="EMBL" id="CAJMWT010004775">
    <property type="protein sequence ID" value="CAE6496103.1"/>
    <property type="molecule type" value="Genomic_DNA"/>
</dbReference>
<proteinExistence type="predicted"/>